<dbReference type="PANTHER" id="PTHR13395">
    <property type="entry name" value="SISTER CHROMATID COHESION PROTEIN DCC1-RELATED"/>
    <property type="match status" value="1"/>
</dbReference>
<dbReference type="STRING" id="286115.A0A507CJB0"/>
<reference evidence="5 6" key="1">
    <citation type="journal article" date="2019" name="Sci. Rep.">
        <title>Comparative genomics of chytrid fungi reveal insights into the obligate biotrophic and pathogenic lifestyle of Synchytrium endobioticum.</title>
        <authorList>
            <person name="van de Vossenberg B.T.L.H."/>
            <person name="Warris S."/>
            <person name="Nguyen H.D.T."/>
            <person name="van Gent-Pelzer M.P.E."/>
            <person name="Joly D.L."/>
            <person name="van de Geest H.C."/>
            <person name="Bonants P.J.M."/>
            <person name="Smith D.S."/>
            <person name="Levesque C.A."/>
            <person name="van der Lee T.A.J."/>
        </authorList>
    </citation>
    <scope>NUCLEOTIDE SEQUENCE [LARGE SCALE GENOMIC DNA]</scope>
    <source>
        <strain evidence="4 6">LEV6574</strain>
        <strain evidence="3 5">MB42</strain>
    </source>
</reference>
<gene>
    <name evidence="4" type="ORF">SeLEV6574_g02929</name>
    <name evidence="3" type="ORF">SeMB42_g06865</name>
</gene>
<evidence type="ECO:0000313" key="6">
    <source>
        <dbReference type="Proteomes" id="UP000320475"/>
    </source>
</evidence>
<dbReference type="GO" id="GO:0034088">
    <property type="term" value="P:maintenance of mitotic sister chromatid cohesion"/>
    <property type="evidence" value="ECO:0007669"/>
    <property type="project" value="TreeGrafter"/>
</dbReference>
<dbReference type="GO" id="GO:0000785">
    <property type="term" value="C:chromatin"/>
    <property type="evidence" value="ECO:0007669"/>
    <property type="project" value="TreeGrafter"/>
</dbReference>
<dbReference type="OrthoDB" id="276989at2759"/>
<comment type="caution">
    <text evidence="3">The sequence shown here is derived from an EMBL/GenBank/DDBJ whole genome shotgun (WGS) entry which is preliminary data.</text>
</comment>
<accession>A0A507CJB0</accession>
<proteinExistence type="inferred from homology"/>
<evidence type="ECO:0000256" key="1">
    <source>
        <dbReference type="ARBA" id="ARBA00007017"/>
    </source>
</evidence>
<sequence>MTKSSQTHLLYFAPDFEPRRYRLVELPTEVAELFKSHGAESQRQNLQIKGHPNDEAVLCTNASTHALKDVQISNTMLIARPVQSVPPHLSISSFADGLVDDENGTDDGHGVYEIQDSLNSYVEVVPILPRLDQLRDLLIAGAFKGPDDDDVVAGELCTRQQLMETVQASDEEIEKGLKDLSALEINGHYRMIDPLYMERVLTLILNIVVSEDLELNCVPLHTCTSELADHDDVPNYMIKHVLESFASSVDEGLQRYTLSREKIAKFYGVQLLATAHPKEWPLQTFITAWKESVLDLIDVSLNVLRGTFLKESGPNGAVYLKYYPKHILTSMDAKSRFEYLFRTRSKWTLDELVPYIEDLAGDKKKLDAILLKYARASGDKCNVTYTSRFVIAGVK</sequence>
<dbReference type="VEuPathDB" id="FungiDB:SeMB42_g06865"/>
<dbReference type="AlphaFoldDB" id="A0A507CJB0"/>
<dbReference type="InterPro" id="IPR019128">
    <property type="entry name" value="Dcc1"/>
</dbReference>
<evidence type="ECO:0000313" key="4">
    <source>
        <dbReference type="EMBL" id="TPX46944.1"/>
    </source>
</evidence>
<dbReference type="EMBL" id="QEAM01000089">
    <property type="protein sequence ID" value="TPX46944.1"/>
    <property type="molecule type" value="Genomic_DNA"/>
</dbReference>
<dbReference type="GO" id="GO:0000775">
    <property type="term" value="C:chromosome, centromeric region"/>
    <property type="evidence" value="ECO:0007669"/>
    <property type="project" value="TreeGrafter"/>
</dbReference>
<dbReference type="PANTHER" id="PTHR13395:SF6">
    <property type="entry name" value="SISTER CHROMATID COHESION PROTEIN DCC1"/>
    <property type="match status" value="1"/>
</dbReference>
<evidence type="ECO:0000256" key="2">
    <source>
        <dbReference type="ARBA" id="ARBA00022705"/>
    </source>
</evidence>
<dbReference type="GO" id="GO:0006260">
    <property type="term" value="P:DNA replication"/>
    <property type="evidence" value="ECO:0007669"/>
    <property type="project" value="UniProtKB-KW"/>
</dbReference>
<protein>
    <recommendedName>
        <fullName evidence="7">Sister chromatid cohesion protein DCC1</fullName>
    </recommendedName>
</protein>
<evidence type="ECO:0000313" key="3">
    <source>
        <dbReference type="EMBL" id="TPX37813.1"/>
    </source>
</evidence>
<evidence type="ECO:0008006" key="7">
    <source>
        <dbReference type="Google" id="ProtNLM"/>
    </source>
</evidence>
<dbReference type="Pfam" id="PF09724">
    <property type="entry name" value="Dcc1"/>
    <property type="match status" value="1"/>
</dbReference>
<evidence type="ECO:0000313" key="5">
    <source>
        <dbReference type="Proteomes" id="UP000317494"/>
    </source>
</evidence>
<dbReference type="GO" id="GO:0031390">
    <property type="term" value="C:Ctf18 RFC-like complex"/>
    <property type="evidence" value="ECO:0007669"/>
    <property type="project" value="InterPro"/>
</dbReference>
<dbReference type="Proteomes" id="UP000320475">
    <property type="component" value="Unassembled WGS sequence"/>
</dbReference>
<keyword evidence="5" id="KW-1185">Reference proteome</keyword>
<dbReference type="Proteomes" id="UP000317494">
    <property type="component" value="Unassembled WGS sequence"/>
</dbReference>
<dbReference type="EMBL" id="QEAN01000418">
    <property type="protein sequence ID" value="TPX37813.1"/>
    <property type="molecule type" value="Genomic_DNA"/>
</dbReference>
<name>A0A507CJB0_9FUNG</name>
<comment type="similarity">
    <text evidence="1">Belongs to the DCC1 family.</text>
</comment>
<keyword evidence="2" id="KW-0235">DNA replication</keyword>
<organism evidence="3 5">
    <name type="scientific">Synchytrium endobioticum</name>
    <dbReference type="NCBI Taxonomy" id="286115"/>
    <lineage>
        <taxon>Eukaryota</taxon>
        <taxon>Fungi</taxon>
        <taxon>Fungi incertae sedis</taxon>
        <taxon>Chytridiomycota</taxon>
        <taxon>Chytridiomycota incertae sedis</taxon>
        <taxon>Chytridiomycetes</taxon>
        <taxon>Synchytriales</taxon>
        <taxon>Synchytriaceae</taxon>
        <taxon>Synchytrium</taxon>
    </lineage>
</organism>